<evidence type="ECO:0000256" key="3">
    <source>
        <dbReference type="ARBA" id="ARBA00023235"/>
    </source>
</evidence>
<dbReference type="Proteomes" id="UP000563523">
    <property type="component" value="Unassembled WGS sequence"/>
</dbReference>
<dbReference type="EMBL" id="JABZEC010000002">
    <property type="protein sequence ID" value="NVY96015.1"/>
    <property type="molecule type" value="Genomic_DNA"/>
</dbReference>
<dbReference type="CDD" id="cd07067">
    <property type="entry name" value="HP_PGM_like"/>
    <property type="match status" value="1"/>
</dbReference>
<keyword evidence="3 4" id="KW-0413">Isomerase</keyword>
<dbReference type="RefSeq" id="WP_176942182.1">
    <property type="nucleotide sequence ID" value="NZ_JABZEC010000002.1"/>
</dbReference>
<feature type="binding site" evidence="4 6">
    <location>
        <begin position="8"/>
        <end position="15"/>
    </location>
    <ligand>
        <name>substrate</name>
    </ligand>
</feature>
<proteinExistence type="inferred from homology"/>
<dbReference type="EC" id="5.4.2.11" evidence="4 8"/>
<dbReference type="GO" id="GO:0004619">
    <property type="term" value="F:phosphoglycerate mutase activity"/>
    <property type="evidence" value="ECO:0007669"/>
    <property type="project" value="UniProtKB-UniRule"/>
</dbReference>
<comment type="catalytic activity">
    <reaction evidence="4 8">
        <text>(2R)-2-phosphoglycerate = (2R)-3-phosphoglycerate</text>
        <dbReference type="Rhea" id="RHEA:15901"/>
        <dbReference type="ChEBI" id="CHEBI:58272"/>
        <dbReference type="ChEBI" id="CHEBI:58289"/>
        <dbReference type="EC" id="5.4.2.11"/>
    </reaction>
</comment>
<dbReference type="InterPro" id="IPR001345">
    <property type="entry name" value="PG/BPGM_mutase_AS"/>
</dbReference>
<evidence type="ECO:0000256" key="6">
    <source>
        <dbReference type="PIRSR" id="PIRSR613078-2"/>
    </source>
</evidence>
<dbReference type="SUPFAM" id="SSF53254">
    <property type="entry name" value="Phosphoglycerate mutase-like"/>
    <property type="match status" value="1"/>
</dbReference>
<keyword evidence="10" id="KW-1185">Reference proteome</keyword>
<evidence type="ECO:0000313" key="9">
    <source>
        <dbReference type="EMBL" id="NVY96015.1"/>
    </source>
</evidence>
<dbReference type="SMART" id="SM00855">
    <property type="entry name" value="PGAM"/>
    <property type="match status" value="1"/>
</dbReference>
<feature type="binding site" evidence="4 6">
    <location>
        <begin position="87"/>
        <end position="90"/>
    </location>
    <ligand>
        <name>substrate</name>
    </ligand>
</feature>
<dbReference type="InterPro" id="IPR005952">
    <property type="entry name" value="Phosphogly_mut1"/>
</dbReference>
<dbReference type="PROSITE" id="PS00175">
    <property type="entry name" value="PG_MUTASE"/>
    <property type="match status" value="1"/>
</dbReference>
<feature type="binding site" evidence="4 6">
    <location>
        <position position="60"/>
    </location>
    <ligand>
        <name>substrate</name>
    </ligand>
</feature>
<dbReference type="HAMAP" id="MF_01039">
    <property type="entry name" value="PGAM_GpmA"/>
    <property type="match status" value="1"/>
</dbReference>
<dbReference type="Gene3D" id="3.40.50.1240">
    <property type="entry name" value="Phosphoglycerate mutase-like"/>
    <property type="match status" value="1"/>
</dbReference>
<feature type="binding site" evidence="4 6">
    <location>
        <begin position="114"/>
        <end position="115"/>
    </location>
    <ligand>
        <name>substrate</name>
    </ligand>
</feature>
<dbReference type="PIRSF" id="PIRSF000709">
    <property type="entry name" value="6PFK_2-Ptase"/>
    <property type="match status" value="1"/>
</dbReference>
<evidence type="ECO:0000256" key="5">
    <source>
        <dbReference type="PIRSR" id="PIRSR613078-1"/>
    </source>
</evidence>
<feature type="binding site" evidence="4 6">
    <location>
        <begin position="21"/>
        <end position="22"/>
    </location>
    <ligand>
        <name>substrate</name>
    </ligand>
</feature>
<keyword evidence="4" id="KW-0312">Gluconeogenesis</keyword>
<dbReference type="PANTHER" id="PTHR11931">
    <property type="entry name" value="PHOSPHOGLYCERATE MUTASE"/>
    <property type="match status" value="1"/>
</dbReference>
<dbReference type="GO" id="GO:0006096">
    <property type="term" value="P:glycolytic process"/>
    <property type="evidence" value="ECO:0007669"/>
    <property type="project" value="UniProtKB-UniRule"/>
</dbReference>
<evidence type="ECO:0000313" key="10">
    <source>
        <dbReference type="Proteomes" id="UP000563523"/>
    </source>
</evidence>
<comment type="similarity">
    <text evidence="1 4">Belongs to the phosphoglycerate mutase family. BPG-dependent PGAM subfamily.</text>
</comment>
<name>A0A850R648_9LACO</name>
<protein>
    <recommendedName>
        <fullName evidence="4 8">2,3-bisphosphoglycerate-dependent phosphoglycerate mutase</fullName>
        <shortName evidence="4">BPG-dependent PGAM</shortName>
        <shortName evidence="4">PGAM</shortName>
        <shortName evidence="4">Phosphoglyceromutase</shortName>
        <shortName evidence="4">dPGM</shortName>
        <ecNumber evidence="4 8">5.4.2.11</ecNumber>
    </recommendedName>
</protein>
<accession>A0A850R648</accession>
<comment type="pathway">
    <text evidence="4 8">Carbohydrate degradation; glycolysis; pyruvate from D-glyceraldehyde 3-phosphate: step 3/5.</text>
</comment>
<reference evidence="9 10" key="1">
    <citation type="submission" date="2020-06" db="EMBL/GenBank/DDBJ databases">
        <authorList>
            <person name="Kang J."/>
        </authorList>
    </citation>
    <scope>NUCLEOTIDE SEQUENCE [LARGE SCALE GENOMIC DNA]</scope>
    <source>
        <strain evidence="9 10">DCY120</strain>
    </source>
</reference>
<dbReference type="NCBIfam" id="TIGR01258">
    <property type="entry name" value="pgm_1"/>
    <property type="match status" value="1"/>
</dbReference>
<dbReference type="Pfam" id="PF00300">
    <property type="entry name" value="His_Phos_1"/>
    <property type="match status" value="2"/>
</dbReference>
<organism evidence="9 10">
    <name type="scientific">Bombilactobacillus apium</name>
    <dbReference type="NCBI Taxonomy" id="2675299"/>
    <lineage>
        <taxon>Bacteria</taxon>
        <taxon>Bacillati</taxon>
        <taxon>Bacillota</taxon>
        <taxon>Bacilli</taxon>
        <taxon>Lactobacillales</taxon>
        <taxon>Lactobacillaceae</taxon>
        <taxon>Bombilactobacillus</taxon>
    </lineage>
</organism>
<gene>
    <name evidence="4" type="primary">gpmA</name>
    <name evidence="9" type="ORF">HU830_02270</name>
</gene>
<feature type="active site" description="Proton donor/acceptor" evidence="4 5">
    <location>
        <position position="87"/>
    </location>
</feature>
<comment type="function">
    <text evidence="4 8">Catalyzes the interconversion of 2-phosphoglycerate and 3-phosphoglycerate.</text>
</comment>
<dbReference type="InterPro" id="IPR013078">
    <property type="entry name" value="His_Pase_superF_clade-1"/>
</dbReference>
<evidence type="ECO:0000256" key="7">
    <source>
        <dbReference type="PIRSR" id="PIRSR613078-3"/>
    </source>
</evidence>
<dbReference type="AlphaFoldDB" id="A0A850R648"/>
<sequence length="229" mass="26030">MVKLILIRHGESQANARNEYTGWSDVPLTSRGEEQARGAGKVLAQAQIEFSAVHTSVLQRAILTAYLIQEECQALDRPIYKSWRLNERHYGALRGLNKDYTRKKYGVQQVSLWRRSYRSLPPQLEQVDTHLRVYQAWPSSILPRSESLAMALQRTVPYFQDQVAPKLRQGQNQLIVVHGSTLRALIKYLEGISDSDIDGVEVANAQPLVYDLTTDLEIKAKTILTAQEK</sequence>
<evidence type="ECO:0000256" key="8">
    <source>
        <dbReference type="RuleBase" id="RU004512"/>
    </source>
</evidence>
<keyword evidence="2 4" id="KW-0324">Glycolysis</keyword>
<feature type="binding site" evidence="4 6">
    <location>
        <position position="98"/>
    </location>
    <ligand>
        <name>substrate</name>
    </ligand>
</feature>
<evidence type="ECO:0000256" key="2">
    <source>
        <dbReference type="ARBA" id="ARBA00023152"/>
    </source>
</evidence>
<dbReference type="InterPro" id="IPR029033">
    <property type="entry name" value="His_PPase_superfam"/>
</dbReference>
<evidence type="ECO:0000256" key="4">
    <source>
        <dbReference type="HAMAP-Rule" id="MF_01039"/>
    </source>
</evidence>
<feature type="site" description="Transition state stabilizer" evidence="4 7">
    <location>
        <position position="178"/>
    </location>
</feature>
<dbReference type="GO" id="GO:0006094">
    <property type="term" value="P:gluconeogenesis"/>
    <property type="evidence" value="ECO:0007669"/>
    <property type="project" value="UniProtKB-UniRule"/>
</dbReference>
<comment type="caution">
    <text evidence="9">The sequence shown here is derived from an EMBL/GenBank/DDBJ whole genome shotgun (WGS) entry which is preliminary data.</text>
</comment>
<dbReference type="UniPathway" id="UPA00109">
    <property type="reaction ID" value="UER00186"/>
</dbReference>
<feature type="active site" description="Tele-phosphohistidine intermediate" evidence="4 5">
    <location>
        <position position="9"/>
    </location>
</feature>
<evidence type="ECO:0000256" key="1">
    <source>
        <dbReference type="ARBA" id="ARBA00006717"/>
    </source>
</evidence>
<comment type="caution">
    <text evidence="4">Lacks conserved residue(s) required for the propagation of feature annotation.</text>
</comment>